<reference evidence="1" key="2">
    <citation type="submission" date="2020-09" db="EMBL/GenBank/DDBJ databases">
        <authorList>
            <person name="Sun Q."/>
            <person name="Zhou Y."/>
        </authorList>
    </citation>
    <scope>NUCLEOTIDE SEQUENCE</scope>
    <source>
        <strain evidence="1">CGMCC 1.15082</strain>
    </source>
</reference>
<name>A0A916SNX8_9HYPH</name>
<evidence type="ECO:0000313" key="2">
    <source>
        <dbReference type="Proteomes" id="UP000646478"/>
    </source>
</evidence>
<organism evidence="1 2">
    <name type="scientific">Brucella endophytica</name>
    <dbReference type="NCBI Taxonomy" id="1963359"/>
    <lineage>
        <taxon>Bacteria</taxon>
        <taxon>Pseudomonadati</taxon>
        <taxon>Pseudomonadota</taxon>
        <taxon>Alphaproteobacteria</taxon>
        <taxon>Hyphomicrobiales</taxon>
        <taxon>Brucellaceae</taxon>
        <taxon>Brucella/Ochrobactrum group</taxon>
        <taxon>Brucella</taxon>
    </lineage>
</organism>
<dbReference type="AlphaFoldDB" id="A0A916SNX8"/>
<dbReference type="Proteomes" id="UP000646478">
    <property type="component" value="Unassembled WGS sequence"/>
</dbReference>
<sequence>MIPPDDAYFERFKRDAPFVAVIEYVDAGYTRVTGQRTFRSQKPFKAGAGATIQLQGMNLNLYGLSACPSKRDISVYVYSGPCDQAAPQYINTELSLSPMLLCRVFESQADKPLQDATCFTLYRVLDTEIIHNLEDAVLRVGAVMLTRDKEGRPLRPDLETSEQFAREKQTLLWNPSAAAALGIHQ</sequence>
<protein>
    <submittedName>
        <fullName evidence="1">Uncharacterized protein</fullName>
    </submittedName>
</protein>
<dbReference type="EMBL" id="BMHH01000026">
    <property type="protein sequence ID" value="GGB09332.1"/>
    <property type="molecule type" value="Genomic_DNA"/>
</dbReference>
<gene>
    <name evidence="1" type="ORF">GCM10011491_41640</name>
</gene>
<proteinExistence type="predicted"/>
<evidence type="ECO:0000313" key="1">
    <source>
        <dbReference type="EMBL" id="GGB09332.1"/>
    </source>
</evidence>
<comment type="caution">
    <text evidence="1">The sequence shown here is derived from an EMBL/GenBank/DDBJ whole genome shotgun (WGS) entry which is preliminary data.</text>
</comment>
<reference evidence="1" key="1">
    <citation type="journal article" date="2014" name="Int. J. Syst. Evol. Microbiol.">
        <title>Complete genome sequence of Corynebacterium casei LMG S-19264T (=DSM 44701T), isolated from a smear-ripened cheese.</title>
        <authorList>
            <consortium name="US DOE Joint Genome Institute (JGI-PGF)"/>
            <person name="Walter F."/>
            <person name="Albersmeier A."/>
            <person name="Kalinowski J."/>
            <person name="Ruckert C."/>
        </authorList>
    </citation>
    <scope>NUCLEOTIDE SEQUENCE</scope>
    <source>
        <strain evidence="1">CGMCC 1.15082</strain>
    </source>
</reference>
<keyword evidence="2" id="KW-1185">Reference proteome</keyword>
<accession>A0A916SNX8</accession>